<organism evidence="1 2">
    <name type="scientific">Spirulina subsalsa FACHB-351</name>
    <dbReference type="NCBI Taxonomy" id="234711"/>
    <lineage>
        <taxon>Bacteria</taxon>
        <taxon>Bacillati</taxon>
        <taxon>Cyanobacteriota</taxon>
        <taxon>Cyanophyceae</taxon>
        <taxon>Spirulinales</taxon>
        <taxon>Spirulinaceae</taxon>
        <taxon>Spirulina</taxon>
    </lineage>
</organism>
<proteinExistence type="predicted"/>
<sequence length="82" mass="8985">MFWNRGGWGFASFDQLDQLEVQILASGGKETGFQGCCSGKWVGARNPVSGLRSETWELPTGKLNQTLKKHSQDETVNPVGSK</sequence>
<keyword evidence="2" id="KW-1185">Reference proteome</keyword>
<reference evidence="1 2" key="1">
    <citation type="submission" date="2021-08" db="EMBL/GenBank/DDBJ databases">
        <title>Draft genome sequence of Spirulina subsalsa with high tolerance to salinity and hype-accumulation of phycocyanin.</title>
        <authorList>
            <person name="Pei H."/>
            <person name="Jiang L."/>
        </authorList>
    </citation>
    <scope>NUCLEOTIDE SEQUENCE [LARGE SCALE GENOMIC DNA]</scope>
    <source>
        <strain evidence="1 2">FACHB-351</strain>
    </source>
</reference>
<evidence type="ECO:0000313" key="2">
    <source>
        <dbReference type="Proteomes" id="UP001526426"/>
    </source>
</evidence>
<dbReference type="Proteomes" id="UP001526426">
    <property type="component" value="Unassembled WGS sequence"/>
</dbReference>
<accession>A0ABT3L5J8</accession>
<protein>
    <submittedName>
        <fullName evidence="1">Uncharacterized protein</fullName>
    </submittedName>
</protein>
<gene>
    <name evidence="1" type="ORF">K4A83_10915</name>
</gene>
<name>A0ABT3L5J8_9CYAN</name>
<dbReference type="RefSeq" id="WP_265264577.1">
    <property type="nucleotide sequence ID" value="NZ_JAIHOM010000045.1"/>
</dbReference>
<evidence type="ECO:0000313" key="1">
    <source>
        <dbReference type="EMBL" id="MCW6036769.1"/>
    </source>
</evidence>
<dbReference type="EMBL" id="JAIHOM010000045">
    <property type="protein sequence ID" value="MCW6036769.1"/>
    <property type="molecule type" value="Genomic_DNA"/>
</dbReference>
<comment type="caution">
    <text evidence="1">The sequence shown here is derived from an EMBL/GenBank/DDBJ whole genome shotgun (WGS) entry which is preliminary data.</text>
</comment>